<dbReference type="AlphaFoldDB" id="A0A848HA11"/>
<proteinExistence type="predicted"/>
<comment type="caution">
    <text evidence="1">The sequence shown here is derived from an EMBL/GenBank/DDBJ whole genome shotgun (WGS) entry which is preliminary data.</text>
</comment>
<evidence type="ECO:0000313" key="1">
    <source>
        <dbReference type="EMBL" id="NML44448.1"/>
    </source>
</evidence>
<evidence type="ECO:0000313" key="2">
    <source>
        <dbReference type="Proteomes" id="UP000541185"/>
    </source>
</evidence>
<dbReference type="EMBL" id="JABBFX010000001">
    <property type="protein sequence ID" value="NML44448.1"/>
    <property type="molecule type" value="Genomic_DNA"/>
</dbReference>
<keyword evidence="2" id="KW-1185">Reference proteome</keyword>
<protein>
    <submittedName>
        <fullName evidence="1">Uncharacterized protein</fullName>
    </submittedName>
</protein>
<organism evidence="1 2">
    <name type="scientific">Ramlibacter agri</name>
    <dbReference type="NCBI Taxonomy" id="2728837"/>
    <lineage>
        <taxon>Bacteria</taxon>
        <taxon>Pseudomonadati</taxon>
        <taxon>Pseudomonadota</taxon>
        <taxon>Betaproteobacteria</taxon>
        <taxon>Burkholderiales</taxon>
        <taxon>Comamonadaceae</taxon>
        <taxon>Ramlibacter</taxon>
    </lineage>
</organism>
<accession>A0A848HA11</accession>
<dbReference type="RefSeq" id="WP_169418575.1">
    <property type="nucleotide sequence ID" value="NZ_JABBFX010000001.1"/>
</dbReference>
<name>A0A848HA11_9BURK</name>
<dbReference type="Proteomes" id="UP000541185">
    <property type="component" value="Unassembled WGS sequence"/>
</dbReference>
<sequence>MGREFDRNFFAQIQGKFTRTLGDEKGPDFQGRYIGHILHALSLHRPRILDCLPTDVDRKPARCEPEFRYSKGKERIADLAVFAEGEAAPFLLVEIKAADGANTAHNHPQLKAYAKWANEAPAGQRHVVVLTQYPLPAETRAIIASSGGALLECSIGSFARALARTSGGSELTGTFLEYLYSKGLVMTPLDAQDMEALHTFLAFSFLPHLGGQGRVTSSERVTNGPKAFATIVQNWQLLSGHYADLLRKKGAVVRNPVVKFVAEQRGGGSRKTGGHWALYSRYAADRGTKKGGNKQADLYHEFGLFLDIEKAESGAEKGIYSLSIYSCFTVGGTEKGGVTMPLVRRAQDRAKDYAAFARTLSDEEKLLKALRSCVVKACEAVEDPDARLRLKQAKANLLF</sequence>
<reference evidence="1 2" key="1">
    <citation type="submission" date="2020-04" db="EMBL/GenBank/DDBJ databases">
        <title>Ramlibacter sp. G-1-2-2 isolated from soil.</title>
        <authorList>
            <person name="Dahal R.H."/>
        </authorList>
    </citation>
    <scope>NUCLEOTIDE SEQUENCE [LARGE SCALE GENOMIC DNA]</scope>
    <source>
        <strain evidence="1 2">G-1-2-2</strain>
    </source>
</reference>
<gene>
    <name evidence="1" type="ORF">HHL11_11850</name>
</gene>